<keyword evidence="2" id="KW-1185">Reference proteome</keyword>
<dbReference type="GO" id="GO:0016740">
    <property type="term" value="F:transferase activity"/>
    <property type="evidence" value="ECO:0007669"/>
    <property type="project" value="UniProtKB-KW"/>
</dbReference>
<keyword evidence="1" id="KW-0808">Transferase</keyword>
<dbReference type="OrthoDB" id="509705at2"/>
<organism evidence="1 2">
    <name type="scientific">Nocardioides glacieisoli</name>
    <dbReference type="NCBI Taxonomy" id="1168730"/>
    <lineage>
        <taxon>Bacteria</taxon>
        <taxon>Bacillati</taxon>
        <taxon>Actinomycetota</taxon>
        <taxon>Actinomycetes</taxon>
        <taxon>Propionibacteriales</taxon>
        <taxon>Nocardioidaceae</taxon>
        <taxon>Nocardioides</taxon>
    </lineage>
</organism>
<dbReference type="Gene3D" id="3.40.50.2000">
    <property type="entry name" value="Glycogen Phosphorylase B"/>
    <property type="match status" value="1"/>
</dbReference>
<reference evidence="1 2" key="1">
    <citation type="submission" date="2019-01" db="EMBL/GenBank/DDBJ databases">
        <title>Novel species of Nocardioides.</title>
        <authorList>
            <person name="Liu Q."/>
            <person name="Xin Y.-H."/>
        </authorList>
    </citation>
    <scope>NUCLEOTIDE SEQUENCE [LARGE SCALE GENOMIC DNA]</scope>
    <source>
        <strain evidence="1 2">HLT3-15</strain>
    </source>
</reference>
<sequence length="408" mass="44186">MRCASSPAPTFGPWLQPGRRSTCCVAAAPRLQRVSGTLCVISPGRLATTRDGRVQVDPKTAAGMERYATSWPGDVHFVARAGEVDERSQPFDWPRPQDLAFDVSFTDDTATTVRGIAPRTVLAPLELENAELLGLGLPCALVSDYPLRVRWDNVRLDPRLSSVDRARTAVGLSRRGVLLRRMIRRADGLQCNGLDTYATYAGLSRSPLLYFDTRVTDAQVASAGAAAPPPADTLRLAFSGRWIEQKGVLDAVRVTKQLHDDGIPVRLSLLGGGPLEDQLCADPHPAVRVLGRLDFASQWVPFVRDEVDLMVLPHPQGDSASTFLESMSCGTPVAGYDNRYWRSLQAESGGGWLSAAASADLAELVGSLAADLTEVARTRQAGLEFAAGHTFEREFDRRVQHLLSIGAS</sequence>
<protein>
    <submittedName>
        <fullName evidence="1">Glycosyltransferase</fullName>
    </submittedName>
</protein>
<evidence type="ECO:0000313" key="1">
    <source>
        <dbReference type="EMBL" id="RYB92377.1"/>
    </source>
</evidence>
<name>A0A4Q2RTN4_9ACTN</name>
<proteinExistence type="predicted"/>
<dbReference type="Proteomes" id="UP000291838">
    <property type="component" value="Unassembled WGS sequence"/>
</dbReference>
<dbReference type="Pfam" id="PF13692">
    <property type="entry name" value="Glyco_trans_1_4"/>
    <property type="match status" value="1"/>
</dbReference>
<accession>A0A4Q2RTN4</accession>
<gene>
    <name evidence="1" type="ORF">EUA06_05315</name>
</gene>
<evidence type="ECO:0000313" key="2">
    <source>
        <dbReference type="Proteomes" id="UP000291838"/>
    </source>
</evidence>
<dbReference type="SUPFAM" id="SSF53756">
    <property type="entry name" value="UDP-Glycosyltransferase/glycogen phosphorylase"/>
    <property type="match status" value="1"/>
</dbReference>
<dbReference type="EMBL" id="SDWS01000002">
    <property type="protein sequence ID" value="RYB92377.1"/>
    <property type="molecule type" value="Genomic_DNA"/>
</dbReference>
<dbReference type="AlphaFoldDB" id="A0A4Q2RTN4"/>
<comment type="caution">
    <text evidence="1">The sequence shown here is derived from an EMBL/GenBank/DDBJ whole genome shotgun (WGS) entry which is preliminary data.</text>
</comment>